<evidence type="ECO:0000313" key="1">
    <source>
        <dbReference type="EMBL" id="MBB5319603.1"/>
    </source>
</evidence>
<name>A0A840U5W4_9GAMM</name>
<dbReference type="EMBL" id="JACHFE010000001">
    <property type="protein sequence ID" value="MBB5319603.1"/>
    <property type="molecule type" value="Genomic_DNA"/>
</dbReference>
<evidence type="ECO:0000313" key="2">
    <source>
        <dbReference type="Proteomes" id="UP000591735"/>
    </source>
</evidence>
<dbReference type="Proteomes" id="UP000591735">
    <property type="component" value="Unassembled WGS sequence"/>
</dbReference>
<protein>
    <submittedName>
        <fullName evidence="1">Uncharacterized protein</fullName>
    </submittedName>
</protein>
<keyword evidence="2" id="KW-1185">Reference proteome</keyword>
<dbReference type="RefSeq" id="WP_183698621.1">
    <property type="nucleotide sequence ID" value="NZ_JACHFE010000001.1"/>
</dbReference>
<sequence>MSTRKWQEKALSGIDALGYQLDDWGITSKVNRHNIAAYLMLRQIWLQGQWDSLQAKMARRRLQLERTRQRLETRQDGLGRVARRIRKCRQTH</sequence>
<proteinExistence type="predicted"/>
<reference evidence="1 2" key="1">
    <citation type="submission" date="2020-08" db="EMBL/GenBank/DDBJ databases">
        <title>Genomic Encyclopedia of Type Strains, Phase IV (KMG-IV): sequencing the most valuable type-strain genomes for metagenomic binning, comparative biology and taxonomic classification.</title>
        <authorList>
            <person name="Goeker M."/>
        </authorList>
    </citation>
    <scope>NUCLEOTIDE SEQUENCE [LARGE SCALE GENOMIC DNA]</scope>
    <source>
        <strain evidence="1 2">DSM 22359</strain>
    </source>
</reference>
<comment type="caution">
    <text evidence="1">The sequence shown here is derived from an EMBL/GenBank/DDBJ whole genome shotgun (WGS) entry which is preliminary data.</text>
</comment>
<organism evidence="1 2">
    <name type="scientific">Marinobacter oulmenensis</name>
    <dbReference type="NCBI Taxonomy" id="643747"/>
    <lineage>
        <taxon>Bacteria</taxon>
        <taxon>Pseudomonadati</taxon>
        <taxon>Pseudomonadota</taxon>
        <taxon>Gammaproteobacteria</taxon>
        <taxon>Pseudomonadales</taxon>
        <taxon>Marinobacteraceae</taxon>
        <taxon>Marinobacter</taxon>
    </lineage>
</organism>
<gene>
    <name evidence="1" type="ORF">HNR38_000071</name>
</gene>
<accession>A0A840U5W4</accession>
<dbReference type="AlphaFoldDB" id="A0A840U5W4"/>